<gene>
    <name evidence="3" type="ORF">SAMN04488116_2227</name>
</gene>
<proteinExistence type="predicted"/>
<dbReference type="RefSeq" id="WP_073179502.1">
    <property type="nucleotide sequence ID" value="NZ_FQWL01000003.1"/>
</dbReference>
<evidence type="ECO:0000313" key="4">
    <source>
        <dbReference type="Proteomes" id="UP000184532"/>
    </source>
</evidence>
<dbReference type="PANTHER" id="PTHR42815">
    <property type="entry name" value="FAD-BINDING, PUTATIVE (AFU_ORTHOLOGUE AFUA_6G07600)-RELATED"/>
    <property type="match status" value="1"/>
</dbReference>
<accession>A0A1M5M2D5</accession>
<protein>
    <recommendedName>
        <fullName evidence="2">Pyridoxamine 5'-phosphate oxidase N-terminal domain-containing protein</fullName>
    </recommendedName>
</protein>
<feature type="domain" description="Pyridoxamine 5'-phosphate oxidase N-terminal" evidence="2">
    <location>
        <begin position="43"/>
        <end position="136"/>
    </location>
</feature>
<keyword evidence="1" id="KW-0175">Coiled coil</keyword>
<dbReference type="Proteomes" id="UP000184532">
    <property type="component" value="Unassembled WGS sequence"/>
</dbReference>
<keyword evidence="4" id="KW-1185">Reference proteome</keyword>
<dbReference type="EMBL" id="FQWL01000003">
    <property type="protein sequence ID" value="SHG71472.1"/>
    <property type="molecule type" value="Genomic_DNA"/>
</dbReference>
<feature type="coiled-coil region" evidence="1">
    <location>
        <begin position="179"/>
        <end position="206"/>
    </location>
</feature>
<dbReference type="SUPFAM" id="SSF50475">
    <property type="entry name" value="FMN-binding split barrel"/>
    <property type="match status" value="1"/>
</dbReference>
<dbReference type="InterPro" id="IPR011576">
    <property type="entry name" value="Pyridox_Oxase_N"/>
</dbReference>
<name>A0A1M5M2D5_9FLAO</name>
<evidence type="ECO:0000259" key="2">
    <source>
        <dbReference type="Pfam" id="PF01243"/>
    </source>
</evidence>
<reference evidence="4" key="1">
    <citation type="submission" date="2016-11" db="EMBL/GenBank/DDBJ databases">
        <authorList>
            <person name="Varghese N."/>
            <person name="Submissions S."/>
        </authorList>
    </citation>
    <scope>NUCLEOTIDE SEQUENCE [LARGE SCALE GENOMIC DNA]</scope>
    <source>
        <strain evidence="4">DSM 22638</strain>
    </source>
</reference>
<dbReference type="AlphaFoldDB" id="A0A1M5M2D5"/>
<dbReference type="PANTHER" id="PTHR42815:SF2">
    <property type="entry name" value="FAD-BINDING, PUTATIVE (AFU_ORTHOLOGUE AFUA_6G07600)-RELATED"/>
    <property type="match status" value="1"/>
</dbReference>
<dbReference type="STRING" id="570519.SAMN04488116_2227"/>
<sequence>MNYSKLAFTDAIKELQEEQGSRNAYARMERMELPDGLSFREMSFIQERDSFYMASFGENGFPYIQHRGGPKGFLKMIDVKTLAFLDFTGNKQYISTGNIKTHKKVSLILMDYANRARLKIYAEAETVSLEDNKELAKDMELDYDYKAERIFLFHIKAFDWNCPQHITPRYTHVDISKMNKEKEDYILKLENQVKALNQKLSSFESNNRS</sequence>
<dbReference type="Gene3D" id="2.30.110.10">
    <property type="entry name" value="Electron Transport, Fmn-binding Protein, Chain A"/>
    <property type="match status" value="1"/>
</dbReference>
<dbReference type="Pfam" id="PF01243">
    <property type="entry name" value="PNPOx_N"/>
    <property type="match status" value="1"/>
</dbReference>
<evidence type="ECO:0000313" key="3">
    <source>
        <dbReference type="EMBL" id="SHG71472.1"/>
    </source>
</evidence>
<evidence type="ECO:0000256" key="1">
    <source>
        <dbReference type="SAM" id="Coils"/>
    </source>
</evidence>
<dbReference type="OrthoDB" id="9796486at2"/>
<organism evidence="3 4">
    <name type="scientific">Flagellimonas flava</name>
    <dbReference type="NCBI Taxonomy" id="570519"/>
    <lineage>
        <taxon>Bacteria</taxon>
        <taxon>Pseudomonadati</taxon>
        <taxon>Bacteroidota</taxon>
        <taxon>Flavobacteriia</taxon>
        <taxon>Flavobacteriales</taxon>
        <taxon>Flavobacteriaceae</taxon>
        <taxon>Flagellimonas</taxon>
    </lineage>
</organism>
<dbReference type="InterPro" id="IPR012349">
    <property type="entry name" value="Split_barrel_FMN-bd"/>
</dbReference>